<protein>
    <recommendedName>
        <fullName evidence="6">Protein kinase domain-containing protein</fullName>
    </recommendedName>
</protein>
<keyword evidence="8" id="KW-1185">Reference proteome</keyword>
<dbReference type="Gene3D" id="3.30.200.20">
    <property type="entry name" value="Phosphorylase Kinase, domain 1"/>
    <property type="match status" value="2"/>
</dbReference>
<dbReference type="GeneID" id="68109345"/>
<evidence type="ECO:0000259" key="6">
    <source>
        <dbReference type="PROSITE" id="PS50011"/>
    </source>
</evidence>
<dbReference type="VEuPathDB" id="AmoebaDB:NfTy_034530"/>
<dbReference type="VEuPathDB" id="AmoebaDB:FDP41_002127"/>
<dbReference type="VEuPathDB" id="AmoebaDB:NF0121150"/>
<dbReference type="AlphaFoldDB" id="A0A6A5BPN8"/>
<dbReference type="VEuPathDB" id="AmoebaDB:NF0036350"/>
<organism evidence="7 8">
    <name type="scientific">Naegleria fowleri</name>
    <name type="common">Brain eating amoeba</name>
    <dbReference type="NCBI Taxonomy" id="5763"/>
    <lineage>
        <taxon>Eukaryota</taxon>
        <taxon>Discoba</taxon>
        <taxon>Heterolobosea</taxon>
        <taxon>Tetramitia</taxon>
        <taxon>Eutetramitia</taxon>
        <taxon>Vahlkampfiidae</taxon>
        <taxon>Naegleria</taxon>
    </lineage>
</organism>
<dbReference type="Gene3D" id="1.10.510.10">
    <property type="entry name" value="Transferase(Phosphotransferase) domain 1"/>
    <property type="match status" value="2"/>
</dbReference>
<reference evidence="7 8" key="1">
    <citation type="journal article" date="2019" name="Sci. Rep.">
        <title>Nanopore sequencing improves the draft genome of the human pathogenic amoeba Naegleria fowleri.</title>
        <authorList>
            <person name="Liechti N."/>
            <person name="Schurch N."/>
            <person name="Bruggmann R."/>
            <person name="Wittwer M."/>
        </authorList>
    </citation>
    <scope>NUCLEOTIDE SEQUENCE [LARGE SCALE GENOMIC DNA]</scope>
    <source>
        <strain evidence="7 8">ATCC 30894</strain>
    </source>
</reference>
<sequence length="498" mass="58774">MLPQQSHHHAYPQHQQSNYNLAPSYYHHAGSDQAMMMNPQQEQQQQIKDQMMNQQFLEQQQNYMMDQQEDYATQQQLFMQAQQVNREQVPFANLQMEYVQYSVNGNTFSLPKRYTMDGVKGSGGFGCVVSAVDNKNNERVAIKKVSSLWERDRNYQKRILREIKILKHFSIHHAHNVVILKDLFFDPYQPGSIYIVTNLMDFDLEKLLSSNQTFSEQSIQYFLHEILKAVNIMHSSNIIHRDLKGMYFILESQIYSFLDNINIPSNILLNRDLDLQICDFGLSRAIGQDYPEDSKYVVTRWYRSPEVILYWNKLHAAMDMWSIGCIFAELLVKPLHKNGRPILFPGKDFKDQLELILRLIGTPSNEEVRGCSEGIKFLRTSFKQHYEKKNFSQVFSHVTNPLAIDLLERMLTWDPEKRITVQDALKHPYLKEMFDPDEFNLDPSCNENSYFCKARFDYQFSEDIKTEDIKVLVEAEVESFQQYIMQQQHQTHMMDDHH</sequence>
<evidence type="ECO:0000256" key="3">
    <source>
        <dbReference type="ARBA" id="ARBA00022741"/>
    </source>
</evidence>
<dbReference type="OrthoDB" id="10254434at2759"/>
<dbReference type="InterPro" id="IPR011009">
    <property type="entry name" value="Kinase-like_dom_sf"/>
</dbReference>
<dbReference type="FunFam" id="1.10.510.10:FF:000624">
    <property type="entry name" value="Mitogen-activated protein kinase"/>
    <property type="match status" value="1"/>
</dbReference>
<dbReference type="RefSeq" id="XP_044563770.1">
    <property type="nucleotide sequence ID" value="XM_044705288.1"/>
</dbReference>
<keyword evidence="4" id="KW-0418">Kinase</keyword>
<dbReference type="GO" id="GO:0005524">
    <property type="term" value="F:ATP binding"/>
    <property type="evidence" value="ECO:0007669"/>
    <property type="project" value="UniProtKB-KW"/>
</dbReference>
<feature type="domain" description="Protein kinase" evidence="6">
    <location>
        <begin position="114"/>
        <end position="430"/>
    </location>
</feature>
<dbReference type="Proteomes" id="UP000444721">
    <property type="component" value="Unassembled WGS sequence"/>
</dbReference>
<dbReference type="GO" id="GO:0004674">
    <property type="term" value="F:protein serine/threonine kinase activity"/>
    <property type="evidence" value="ECO:0007669"/>
    <property type="project" value="UniProtKB-KW"/>
</dbReference>
<dbReference type="SUPFAM" id="SSF56112">
    <property type="entry name" value="Protein kinase-like (PK-like)"/>
    <property type="match status" value="1"/>
</dbReference>
<proteinExistence type="predicted"/>
<evidence type="ECO:0000256" key="1">
    <source>
        <dbReference type="ARBA" id="ARBA00022527"/>
    </source>
</evidence>
<dbReference type="InterPro" id="IPR000719">
    <property type="entry name" value="Prot_kinase_dom"/>
</dbReference>
<keyword evidence="3" id="KW-0547">Nucleotide-binding</keyword>
<dbReference type="PANTHER" id="PTHR24055">
    <property type="entry name" value="MITOGEN-ACTIVATED PROTEIN KINASE"/>
    <property type="match status" value="1"/>
</dbReference>
<evidence type="ECO:0000313" key="7">
    <source>
        <dbReference type="EMBL" id="KAF0979057.1"/>
    </source>
</evidence>
<evidence type="ECO:0000313" key="8">
    <source>
        <dbReference type="Proteomes" id="UP000444721"/>
    </source>
</evidence>
<evidence type="ECO:0000256" key="4">
    <source>
        <dbReference type="ARBA" id="ARBA00022777"/>
    </source>
</evidence>
<accession>A0A6A5BPN8</accession>
<evidence type="ECO:0000256" key="2">
    <source>
        <dbReference type="ARBA" id="ARBA00022679"/>
    </source>
</evidence>
<keyword evidence="5" id="KW-0067">ATP-binding</keyword>
<dbReference type="OMA" id="ANWEVGT"/>
<keyword evidence="2" id="KW-0808">Transferase</keyword>
<dbReference type="Pfam" id="PF00069">
    <property type="entry name" value="Pkinase"/>
    <property type="match status" value="2"/>
</dbReference>
<gene>
    <name evidence="7" type="ORF">FDP41_002127</name>
</gene>
<dbReference type="PROSITE" id="PS50011">
    <property type="entry name" value="PROTEIN_KINASE_DOM"/>
    <property type="match status" value="1"/>
</dbReference>
<name>A0A6A5BPN8_NAEFO</name>
<evidence type="ECO:0000256" key="5">
    <source>
        <dbReference type="ARBA" id="ARBA00022840"/>
    </source>
</evidence>
<dbReference type="EMBL" id="VFQX01000028">
    <property type="protein sequence ID" value="KAF0979057.1"/>
    <property type="molecule type" value="Genomic_DNA"/>
</dbReference>
<comment type="caution">
    <text evidence="7">The sequence shown here is derived from an EMBL/GenBank/DDBJ whole genome shotgun (WGS) entry which is preliminary data.</text>
</comment>
<keyword evidence="1" id="KW-0723">Serine/threonine-protein kinase</keyword>
<dbReference type="InterPro" id="IPR050117">
    <property type="entry name" value="MAPK"/>
</dbReference>